<organism evidence="2 3">
    <name type="scientific">Halalkalicoccus tibetensis</name>
    <dbReference type="NCBI Taxonomy" id="175632"/>
    <lineage>
        <taxon>Archaea</taxon>
        <taxon>Methanobacteriati</taxon>
        <taxon>Methanobacteriota</taxon>
        <taxon>Stenosarchaea group</taxon>
        <taxon>Halobacteria</taxon>
        <taxon>Halobacteriales</taxon>
        <taxon>Halococcaceae</taxon>
        <taxon>Halalkalicoccus</taxon>
    </lineage>
</organism>
<evidence type="ECO:0000313" key="3">
    <source>
        <dbReference type="Proteomes" id="UP001596312"/>
    </source>
</evidence>
<keyword evidence="1" id="KW-0175">Coiled coil</keyword>
<feature type="coiled-coil region" evidence="1">
    <location>
        <begin position="28"/>
        <end position="55"/>
    </location>
</feature>
<dbReference type="RefSeq" id="WP_340604692.1">
    <property type="nucleotide sequence ID" value="NZ_JBBMXV010000004.1"/>
</dbReference>
<keyword evidence="3" id="KW-1185">Reference proteome</keyword>
<name>A0ABD5V3U5_9EURY</name>
<dbReference type="Proteomes" id="UP001596312">
    <property type="component" value="Unassembled WGS sequence"/>
</dbReference>
<accession>A0ABD5V3U5</accession>
<reference evidence="2 3" key="1">
    <citation type="journal article" date="2019" name="Int. J. Syst. Evol. Microbiol.">
        <title>The Global Catalogue of Microorganisms (GCM) 10K type strain sequencing project: providing services to taxonomists for standard genome sequencing and annotation.</title>
        <authorList>
            <consortium name="The Broad Institute Genomics Platform"/>
            <consortium name="The Broad Institute Genome Sequencing Center for Infectious Disease"/>
            <person name="Wu L."/>
            <person name="Ma J."/>
        </authorList>
    </citation>
    <scope>NUCLEOTIDE SEQUENCE [LARGE SCALE GENOMIC DNA]</scope>
    <source>
        <strain evidence="2 3">CGMCC 1.3240</strain>
    </source>
</reference>
<dbReference type="EMBL" id="JBHSXQ010000004">
    <property type="protein sequence ID" value="MFC6906137.1"/>
    <property type="molecule type" value="Genomic_DNA"/>
</dbReference>
<protein>
    <recommendedName>
        <fullName evidence="4">Small CPxCG-related zinc finger protein</fullName>
    </recommendedName>
</protein>
<evidence type="ECO:0008006" key="4">
    <source>
        <dbReference type="Google" id="ProtNLM"/>
    </source>
</evidence>
<gene>
    <name evidence="2" type="ORF">ACFQGH_13140</name>
</gene>
<comment type="caution">
    <text evidence="2">The sequence shown here is derived from an EMBL/GenBank/DDBJ whole genome shotgun (WGS) entry which is preliminary data.</text>
</comment>
<evidence type="ECO:0000256" key="1">
    <source>
        <dbReference type="SAM" id="Coils"/>
    </source>
</evidence>
<dbReference type="AlphaFoldDB" id="A0ABD5V3U5"/>
<evidence type="ECO:0000313" key="2">
    <source>
        <dbReference type="EMBL" id="MFC6906137.1"/>
    </source>
</evidence>
<proteinExistence type="predicted"/>
<sequence>MSDDEIVLPWIDEPMNVEEAVEALGQASVDDGEHLEELEARIERLERLVDSLQDGSGVECPECGSEEEVYKAGVGAAKLANDGGLTDGSADALNRESHVCLDCQESFTPSFK</sequence>